<dbReference type="EMBL" id="CAJNRD030001120">
    <property type="protein sequence ID" value="CAG5092498.1"/>
    <property type="molecule type" value="Genomic_DNA"/>
</dbReference>
<dbReference type="AlphaFoldDB" id="A0A8J2MKI6"/>
<name>A0A8J2MKI6_COTCN</name>
<accession>A0A8J2MKI6</accession>
<protein>
    <submittedName>
        <fullName evidence="1">Cc_bv6.14_28.19_pseudo</fullName>
    </submittedName>
</protein>
<keyword evidence="2" id="KW-1185">Reference proteome</keyword>
<organism evidence="1 2">
    <name type="scientific">Cotesia congregata</name>
    <name type="common">Parasitoid wasp</name>
    <name type="synonym">Apanteles congregatus</name>
    <dbReference type="NCBI Taxonomy" id="51543"/>
    <lineage>
        <taxon>Eukaryota</taxon>
        <taxon>Metazoa</taxon>
        <taxon>Ecdysozoa</taxon>
        <taxon>Arthropoda</taxon>
        <taxon>Hexapoda</taxon>
        <taxon>Insecta</taxon>
        <taxon>Pterygota</taxon>
        <taxon>Neoptera</taxon>
        <taxon>Endopterygota</taxon>
        <taxon>Hymenoptera</taxon>
        <taxon>Apocrita</taxon>
        <taxon>Ichneumonoidea</taxon>
        <taxon>Braconidae</taxon>
        <taxon>Microgastrinae</taxon>
        <taxon>Cotesia</taxon>
    </lineage>
</organism>
<evidence type="ECO:0000313" key="2">
    <source>
        <dbReference type="Proteomes" id="UP000786811"/>
    </source>
</evidence>
<gene>
    <name evidence="1" type="ORF">HICCMSTLAB_LOCUS6168</name>
</gene>
<dbReference type="OrthoDB" id="8119981at2759"/>
<evidence type="ECO:0000313" key="1">
    <source>
        <dbReference type="EMBL" id="CAG5092498.1"/>
    </source>
</evidence>
<sequence>MRNHFNKHGEVKGAEITIGETTTKTDYWNLKLWLKRTSDMTYPDSKGYFWMLLDWRSRPDPVS</sequence>
<comment type="caution">
    <text evidence="1">The sequence shown here is derived from an EMBL/GenBank/DDBJ whole genome shotgun (WGS) entry which is preliminary data.</text>
</comment>
<proteinExistence type="predicted"/>
<dbReference type="Proteomes" id="UP000786811">
    <property type="component" value="Unassembled WGS sequence"/>
</dbReference>
<reference evidence="1" key="1">
    <citation type="submission" date="2021-04" db="EMBL/GenBank/DDBJ databases">
        <authorList>
            <person name="Chebbi M.A.C M."/>
        </authorList>
    </citation>
    <scope>NUCLEOTIDE SEQUENCE</scope>
</reference>